<protein>
    <submittedName>
        <fullName evidence="1">9596_t:CDS:1</fullName>
    </submittedName>
</protein>
<accession>A0A9N9FSW9</accession>
<evidence type="ECO:0000313" key="2">
    <source>
        <dbReference type="Proteomes" id="UP000789375"/>
    </source>
</evidence>
<reference evidence="1" key="1">
    <citation type="submission" date="2021-06" db="EMBL/GenBank/DDBJ databases">
        <authorList>
            <person name="Kallberg Y."/>
            <person name="Tangrot J."/>
            <person name="Rosling A."/>
        </authorList>
    </citation>
    <scope>NUCLEOTIDE SEQUENCE</scope>
    <source>
        <strain evidence="1">87-6 pot B 2015</strain>
    </source>
</reference>
<sequence length="152" mass="17778">MHENETQFVSDNNCSYCYVPFFEELWCNKCDPSRIIEGWTSGHSDIDKFIKETIYKARNKEYSLRFLEWVPLDRFIDIKEIGEGAFSKVYSATWIVGKSKFEKQDDGSWKKSDPEPMKEGFEEADKAIPNISISRKTNPDAIYTSRAFTFKI</sequence>
<name>A0A9N9FSW9_FUNMO</name>
<dbReference type="EMBL" id="CAJVPP010001475">
    <property type="protein sequence ID" value="CAG8557746.1"/>
    <property type="molecule type" value="Genomic_DNA"/>
</dbReference>
<keyword evidence="2" id="KW-1185">Reference proteome</keyword>
<evidence type="ECO:0000313" key="1">
    <source>
        <dbReference type="EMBL" id="CAG8557746.1"/>
    </source>
</evidence>
<organism evidence="1 2">
    <name type="scientific">Funneliformis mosseae</name>
    <name type="common">Endomycorrhizal fungus</name>
    <name type="synonym">Glomus mosseae</name>
    <dbReference type="NCBI Taxonomy" id="27381"/>
    <lineage>
        <taxon>Eukaryota</taxon>
        <taxon>Fungi</taxon>
        <taxon>Fungi incertae sedis</taxon>
        <taxon>Mucoromycota</taxon>
        <taxon>Glomeromycotina</taxon>
        <taxon>Glomeromycetes</taxon>
        <taxon>Glomerales</taxon>
        <taxon>Glomeraceae</taxon>
        <taxon>Funneliformis</taxon>
    </lineage>
</organism>
<dbReference type="Proteomes" id="UP000789375">
    <property type="component" value="Unassembled WGS sequence"/>
</dbReference>
<dbReference type="AlphaFoldDB" id="A0A9N9FSW9"/>
<gene>
    <name evidence="1" type="ORF">FMOSSE_LOCUS6800</name>
</gene>
<proteinExistence type="predicted"/>
<comment type="caution">
    <text evidence="1">The sequence shown here is derived from an EMBL/GenBank/DDBJ whole genome shotgun (WGS) entry which is preliminary data.</text>
</comment>